<comment type="caution">
    <text evidence="2">The sequence shown here is derived from an EMBL/GenBank/DDBJ whole genome shotgun (WGS) entry which is preliminary data.</text>
</comment>
<dbReference type="InterPro" id="IPR011989">
    <property type="entry name" value="ARM-like"/>
</dbReference>
<dbReference type="Gene3D" id="1.25.10.10">
    <property type="entry name" value="Leucine-rich Repeat Variant"/>
    <property type="match status" value="1"/>
</dbReference>
<keyword evidence="3" id="KW-1185">Reference proteome</keyword>
<feature type="region of interest" description="Disordered" evidence="1">
    <location>
        <begin position="199"/>
        <end position="219"/>
    </location>
</feature>
<dbReference type="Proteomes" id="UP001438707">
    <property type="component" value="Unassembled WGS sequence"/>
</dbReference>
<dbReference type="InterPro" id="IPR016024">
    <property type="entry name" value="ARM-type_fold"/>
</dbReference>
<reference evidence="2 3" key="1">
    <citation type="journal article" date="2024" name="Nat. Commun.">
        <title>Phylogenomics reveals the evolutionary origins of lichenization in chlorophyte algae.</title>
        <authorList>
            <person name="Puginier C."/>
            <person name="Libourel C."/>
            <person name="Otte J."/>
            <person name="Skaloud P."/>
            <person name="Haon M."/>
            <person name="Grisel S."/>
            <person name="Petersen M."/>
            <person name="Berrin J.G."/>
            <person name="Delaux P.M."/>
            <person name="Dal Grande F."/>
            <person name="Keller J."/>
        </authorList>
    </citation>
    <scope>NUCLEOTIDE SEQUENCE [LARGE SCALE GENOMIC DNA]</scope>
    <source>
        <strain evidence="2 3">SAG 2145</strain>
    </source>
</reference>
<accession>A0AAW1S5C6</accession>
<dbReference type="AlphaFoldDB" id="A0AAW1S5C6"/>
<sequence>MAAPTIATTTTVTFMQPIMLRSNSVLSEALQVYASRLVSCIASSTSLRQSLAEAGVLHALTELLSFTQSSLLHEGMHAIGRLIPGCRLALQQAQYNPALVPLLRLYADPSKMLPDESCKGEAGHLLSDLASQRPQIAEQARNASCDSETMLFLNKLMTQHMETLAAYATFASSQSNGPHSGVMWTHLALKTLHVIKLKADPPESDDNEPLPDGSSPPPDPARVECFMELVCAACKCLQGLCRTPGLASEFLDSDGLIILTAMLPLLDEMALQASVALLMEAMMESLTNPTRAHSFKAATETFCSQSHIPMSLPSTIKRLSELAWVSAPLIKRAEPTPPPPPPPPPLATSRFLLDALAFAAKGAKSEGVVRLGSLSIKPELGGL</sequence>
<proteinExistence type="predicted"/>
<protein>
    <submittedName>
        <fullName evidence="2">Uncharacterized protein</fullName>
    </submittedName>
</protein>
<gene>
    <name evidence="2" type="ORF">WJX74_000519</name>
</gene>
<name>A0AAW1S5C6_9CHLO</name>
<organism evidence="2 3">
    <name type="scientific">Apatococcus lobatus</name>
    <dbReference type="NCBI Taxonomy" id="904363"/>
    <lineage>
        <taxon>Eukaryota</taxon>
        <taxon>Viridiplantae</taxon>
        <taxon>Chlorophyta</taxon>
        <taxon>core chlorophytes</taxon>
        <taxon>Trebouxiophyceae</taxon>
        <taxon>Chlorellales</taxon>
        <taxon>Chlorellaceae</taxon>
        <taxon>Apatococcus</taxon>
    </lineage>
</organism>
<dbReference type="SUPFAM" id="SSF48371">
    <property type="entry name" value="ARM repeat"/>
    <property type="match status" value="1"/>
</dbReference>
<evidence type="ECO:0000256" key="1">
    <source>
        <dbReference type="SAM" id="MobiDB-lite"/>
    </source>
</evidence>
<evidence type="ECO:0000313" key="2">
    <source>
        <dbReference type="EMBL" id="KAK9841137.1"/>
    </source>
</evidence>
<evidence type="ECO:0000313" key="3">
    <source>
        <dbReference type="Proteomes" id="UP001438707"/>
    </source>
</evidence>
<dbReference type="EMBL" id="JALJOS010000003">
    <property type="protein sequence ID" value="KAK9841137.1"/>
    <property type="molecule type" value="Genomic_DNA"/>
</dbReference>